<evidence type="ECO:0000256" key="4">
    <source>
        <dbReference type="ARBA" id="ARBA00022771"/>
    </source>
</evidence>
<dbReference type="GO" id="GO:0008270">
    <property type="term" value="F:zinc ion binding"/>
    <property type="evidence" value="ECO:0007669"/>
    <property type="project" value="UniProtKB-KW"/>
</dbReference>
<dbReference type="GO" id="GO:0005634">
    <property type="term" value="C:nucleus"/>
    <property type="evidence" value="ECO:0007669"/>
    <property type="project" value="UniProtKB-SubCell"/>
</dbReference>
<evidence type="ECO:0000313" key="10">
    <source>
        <dbReference type="EMBL" id="EPE34472.1"/>
    </source>
</evidence>
<keyword evidence="11" id="KW-1185">Reference proteome</keyword>
<dbReference type="PROSITE" id="PS00028">
    <property type="entry name" value="ZINC_FINGER_C2H2_1"/>
    <property type="match status" value="1"/>
</dbReference>
<feature type="compositionally biased region" description="Polar residues" evidence="8">
    <location>
        <begin position="381"/>
        <end position="406"/>
    </location>
</feature>
<dbReference type="CDD" id="cd12148">
    <property type="entry name" value="fungal_TF_MHR"/>
    <property type="match status" value="1"/>
</dbReference>
<dbReference type="SMART" id="SM00355">
    <property type="entry name" value="ZnF_C2H2"/>
    <property type="match status" value="2"/>
</dbReference>
<evidence type="ECO:0000259" key="9">
    <source>
        <dbReference type="PROSITE" id="PS50157"/>
    </source>
</evidence>
<accession>S3D7J7</accession>
<keyword evidence="4 7" id="KW-0863">Zinc-finger</keyword>
<organism evidence="10 11">
    <name type="scientific">Glarea lozoyensis (strain ATCC 20868 / MF5171)</name>
    <dbReference type="NCBI Taxonomy" id="1116229"/>
    <lineage>
        <taxon>Eukaryota</taxon>
        <taxon>Fungi</taxon>
        <taxon>Dikarya</taxon>
        <taxon>Ascomycota</taxon>
        <taxon>Pezizomycotina</taxon>
        <taxon>Leotiomycetes</taxon>
        <taxon>Helotiales</taxon>
        <taxon>Helotiaceae</taxon>
        <taxon>Glarea</taxon>
    </lineage>
</organism>
<feature type="compositionally biased region" description="Basic and acidic residues" evidence="8">
    <location>
        <begin position="52"/>
        <end position="65"/>
    </location>
</feature>
<evidence type="ECO:0000256" key="5">
    <source>
        <dbReference type="ARBA" id="ARBA00022833"/>
    </source>
</evidence>
<feature type="compositionally biased region" description="Low complexity" evidence="8">
    <location>
        <begin position="244"/>
        <end position="264"/>
    </location>
</feature>
<dbReference type="InterPro" id="IPR013087">
    <property type="entry name" value="Znf_C2H2_type"/>
</dbReference>
<dbReference type="OMA" id="WGIYVCS"/>
<dbReference type="GO" id="GO:0000785">
    <property type="term" value="C:chromatin"/>
    <property type="evidence" value="ECO:0007669"/>
    <property type="project" value="TreeGrafter"/>
</dbReference>
<dbReference type="GeneID" id="19469213"/>
<dbReference type="PANTHER" id="PTHR40626">
    <property type="entry name" value="MIP31509P"/>
    <property type="match status" value="1"/>
</dbReference>
<dbReference type="InterPro" id="IPR036236">
    <property type="entry name" value="Znf_C2H2_sf"/>
</dbReference>
<keyword evidence="6" id="KW-0539">Nucleus</keyword>
<dbReference type="GO" id="GO:0000981">
    <property type="term" value="F:DNA-binding transcription factor activity, RNA polymerase II-specific"/>
    <property type="evidence" value="ECO:0007669"/>
    <property type="project" value="InterPro"/>
</dbReference>
<dbReference type="InterPro" id="IPR051059">
    <property type="entry name" value="VerF-like"/>
</dbReference>
<evidence type="ECO:0000256" key="1">
    <source>
        <dbReference type="ARBA" id="ARBA00004123"/>
    </source>
</evidence>
<feature type="compositionally biased region" description="Polar residues" evidence="8">
    <location>
        <begin position="15"/>
        <end position="43"/>
    </location>
</feature>
<dbReference type="HOGENOM" id="CLU_003897_0_0_1"/>
<evidence type="ECO:0000256" key="6">
    <source>
        <dbReference type="ARBA" id="ARBA00023242"/>
    </source>
</evidence>
<dbReference type="RefSeq" id="XP_008078407.1">
    <property type="nucleotide sequence ID" value="XM_008080216.1"/>
</dbReference>
<dbReference type="KEGG" id="glz:GLAREA_10166"/>
<feature type="region of interest" description="Disordered" evidence="8">
    <location>
        <begin position="1"/>
        <end position="133"/>
    </location>
</feature>
<dbReference type="GO" id="GO:0000978">
    <property type="term" value="F:RNA polymerase II cis-regulatory region sequence-specific DNA binding"/>
    <property type="evidence" value="ECO:0007669"/>
    <property type="project" value="InterPro"/>
</dbReference>
<dbReference type="OrthoDB" id="6077919at2759"/>
<dbReference type="SUPFAM" id="SSF57667">
    <property type="entry name" value="beta-beta-alpha zinc fingers"/>
    <property type="match status" value="1"/>
</dbReference>
<dbReference type="PROSITE" id="PS50157">
    <property type="entry name" value="ZINC_FINGER_C2H2_2"/>
    <property type="match status" value="1"/>
</dbReference>
<evidence type="ECO:0000256" key="8">
    <source>
        <dbReference type="SAM" id="MobiDB-lite"/>
    </source>
</evidence>
<dbReference type="Proteomes" id="UP000016922">
    <property type="component" value="Unassembled WGS sequence"/>
</dbReference>
<dbReference type="Pfam" id="PF04082">
    <property type="entry name" value="Fungal_trans"/>
    <property type="match status" value="1"/>
</dbReference>
<dbReference type="Gene3D" id="3.30.160.60">
    <property type="entry name" value="Classic Zinc Finger"/>
    <property type="match status" value="1"/>
</dbReference>
<feature type="compositionally biased region" description="Polar residues" evidence="8">
    <location>
        <begin position="430"/>
        <end position="440"/>
    </location>
</feature>
<keyword evidence="5" id="KW-0862">Zinc</keyword>
<feature type="compositionally biased region" description="Polar residues" evidence="8">
    <location>
        <begin position="74"/>
        <end position="84"/>
    </location>
</feature>
<gene>
    <name evidence="10" type="ORF">GLAREA_10166</name>
</gene>
<feature type="region of interest" description="Disordered" evidence="8">
    <location>
        <begin position="937"/>
        <end position="956"/>
    </location>
</feature>
<dbReference type="GO" id="GO:0006351">
    <property type="term" value="P:DNA-templated transcription"/>
    <property type="evidence" value="ECO:0007669"/>
    <property type="project" value="InterPro"/>
</dbReference>
<feature type="domain" description="C2H2-type" evidence="9">
    <location>
        <begin position="180"/>
        <end position="209"/>
    </location>
</feature>
<feature type="region of interest" description="Disordered" evidence="8">
    <location>
        <begin position="366"/>
        <end position="440"/>
    </location>
</feature>
<evidence type="ECO:0000256" key="7">
    <source>
        <dbReference type="PROSITE-ProRule" id="PRU00042"/>
    </source>
</evidence>
<dbReference type="AlphaFoldDB" id="S3D7J7"/>
<proteinExistence type="predicted"/>
<dbReference type="InterPro" id="IPR007219">
    <property type="entry name" value="XnlR_reg_dom"/>
</dbReference>
<dbReference type="EMBL" id="KE145356">
    <property type="protein sequence ID" value="EPE34472.1"/>
    <property type="molecule type" value="Genomic_DNA"/>
</dbReference>
<comment type="subcellular location">
    <subcellularLocation>
        <location evidence="1">Nucleus</location>
    </subcellularLocation>
</comment>
<protein>
    <submittedName>
        <fullName evidence="10">C2H2 and C2HC zinc finger</fullName>
    </submittedName>
</protein>
<dbReference type="eggNOG" id="KOG1721">
    <property type="taxonomic scope" value="Eukaryota"/>
</dbReference>
<dbReference type="PANTHER" id="PTHR40626:SF30">
    <property type="entry name" value="FINGER DOMAIN PROTEIN, PUTATIVE (AFU_ORTHOLOGUE AFUA_4G13600)-RELATED"/>
    <property type="match status" value="1"/>
</dbReference>
<feature type="region of interest" description="Disordered" evidence="8">
    <location>
        <begin position="204"/>
        <end position="264"/>
    </location>
</feature>
<reference evidence="10 11" key="1">
    <citation type="journal article" date="2013" name="BMC Genomics">
        <title>Genomics-driven discovery of the pneumocandin biosynthetic gene cluster in the fungus Glarea lozoyensis.</title>
        <authorList>
            <person name="Chen L."/>
            <person name="Yue Q."/>
            <person name="Zhang X."/>
            <person name="Xiang M."/>
            <person name="Wang C."/>
            <person name="Li S."/>
            <person name="Che Y."/>
            <person name="Ortiz-Lopez F.J."/>
            <person name="Bills G.F."/>
            <person name="Liu X."/>
            <person name="An Z."/>
        </authorList>
    </citation>
    <scope>NUCLEOTIDE SEQUENCE [LARGE SCALE GENOMIC DNA]</scope>
    <source>
        <strain evidence="11">ATCC 20868 / MF5171</strain>
    </source>
</reference>
<evidence type="ECO:0000313" key="11">
    <source>
        <dbReference type="Proteomes" id="UP000016922"/>
    </source>
</evidence>
<sequence>MSSIKDIMDVDVEPLQSQAYRRNKEAAQQQASFRPSTTTSTEAISPPTDDNDDHHTTEARGGEHPIKRRRSHRTSTGLQQTSQGAGRRKSATGQEMDSYSSYSGGMGTGSASGSGTPQQMSRASDPGSDIPVKYTPVTGRISRAKKGVPVHTCGLCRPAKTFTRAEHLRRHQLSHQKPAYGCTFENCERAFHRPDLLARHMHRHETQGEKAYVSGDRSREPSSASESQPLAIKTEPMGDQRFGSAPDSAADSSTPRTTMTMSSNSTITQPMFSNINYSPGSTGSHKRSAREAQLTDMDSYPVASPSSRHIGSFDQMISHTGGFTAADLPVGGNMFSRTNSGFDLYSTGGEQFPANYTTAGSPLSNSGLPMLRIPDEPYPSQPTYTQDNSPWCSSSASDSTFSNQSEPSRRGHWAPRGRSGSVADWPVSAAPSQWSPQVGTPQDIHSPPFNFMDQYDERLGAPISHLQHLDVPNPYGRYLMESVGTPAPSTNSKPISQVFPAASRVPNAGLAVANTARAEEQLATFSCDVPIPEHQANTLDMYINSYWLDFHPLFPVIHRPTHNTVEGSLLTTAMAAIGTQYHHTPEARIRGTEMNELCRRGIDQCPNWDLEVMQAILLTEIFSRFRGRKTTVKLSRRFEDLCHRLLTRTDPTFQAPVCTSPVDVSSVKDLRDRFGLSESTRPLEQARPANGWSHWVQTESKQRLLSACFMFDVHQALYHQQPRSRALKGETQPFLSLPCLDTLWDASSASDWHKLYSDHSTTPMLHPFDDNGSTQDPSTGSSFSQSLLICFLATQLPLSEHLTAPNLFRSLPLDSGIKTHMSTFTTSPLAQTYLALHQTPLHDLLAVAADTWIFSQKVTPPQAFQDAQRRLQAWSKSPNAAQATHHACQILSLSLSRSPKHSSLCDSNALVCMSEYWSLYVATLICWAFGHRFQSTNRSGHSTRNTPSAITGTENSDESTQLYARAYINGMLALSVDELHKSRNPIKGETSSILEVVGQRLRIEGANVGGRCSMLVDCIGVLRKISKSGSAKWF</sequence>
<evidence type="ECO:0000256" key="3">
    <source>
        <dbReference type="ARBA" id="ARBA00022737"/>
    </source>
</evidence>
<evidence type="ECO:0000256" key="2">
    <source>
        <dbReference type="ARBA" id="ARBA00022723"/>
    </source>
</evidence>
<name>S3D7J7_GLAL2</name>
<keyword evidence="3" id="KW-0677">Repeat</keyword>
<keyword evidence="2" id="KW-0479">Metal-binding</keyword>